<feature type="compositionally biased region" description="Acidic residues" evidence="1">
    <location>
        <begin position="119"/>
        <end position="143"/>
    </location>
</feature>
<reference evidence="2 3" key="1">
    <citation type="journal article" date="2014" name="PLoS Genet.">
        <title>Phylogenetically driven sequencing of extremely halophilic archaea reveals strategies for static and dynamic osmo-response.</title>
        <authorList>
            <person name="Becker E.A."/>
            <person name="Seitzer P.M."/>
            <person name="Tritt A."/>
            <person name="Larsen D."/>
            <person name="Krusor M."/>
            <person name="Yao A.I."/>
            <person name="Wu D."/>
            <person name="Madern D."/>
            <person name="Eisen J.A."/>
            <person name="Darling A.E."/>
            <person name="Facciotti M.T."/>
        </authorList>
    </citation>
    <scope>NUCLEOTIDE SEQUENCE [LARGE SCALE GENOMIC DNA]</scope>
    <source>
        <strain evidence="2 3">DSM 14210</strain>
    </source>
</reference>
<organism evidence="2 3">
    <name type="scientific">Halorubrum tebenquichense DSM 14210</name>
    <dbReference type="NCBI Taxonomy" id="1227485"/>
    <lineage>
        <taxon>Archaea</taxon>
        <taxon>Methanobacteriati</taxon>
        <taxon>Methanobacteriota</taxon>
        <taxon>Stenosarchaea group</taxon>
        <taxon>Halobacteria</taxon>
        <taxon>Halobacteriales</taxon>
        <taxon>Haloferacaceae</taxon>
        <taxon>Halorubrum</taxon>
    </lineage>
</organism>
<evidence type="ECO:0000313" key="3">
    <source>
        <dbReference type="Proteomes" id="UP000011523"/>
    </source>
</evidence>
<accession>M0DYX7</accession>
<feature type="region of interest" description="Disordered" evidence="1">
    <location>
        <begin position="117"/>
        <end position="143"/>
    </location>
</feature>
<dbReference type="AlphaFoldDB" id="M0DYX7"/>
<keyword evidence="3" id="KW-1185">Reference proteome</keyword>
<dbReference type="Proteomes" id="UP000011523">
    <property type="component" value="Unassembled WGS sequence"/>
</dbReference>
<dbReference type="EMBL" id="AOJD01000017">
    <property type="protein sequence ID" value="ELZ40701.1"/>
    <property type="molecule type" value="Genomic_DNA"/>
</dbReference>
<sequence length="143" mass="16489">MMEGNFVLKISDEGETKEKSIRIQIERDKIQIKSSKAGMNNASKIEKMGYATESAYEIMELYEEWQEIRDDDSTQEHIVPPTFLEALLIKSHENDIPIEDRSTILSVLRQYANRRGDSLTDDYNIDEGLDLLDPDNDDNEDSD</sequence>
<evidence type="ECO:0000313" key="2">
    <source>
        <dbReference type="EMBL" id="ELZ40701.1"/>
    </source>
</evidence>
<evidence type="ECO:0000256" key="1">
    <source>
        <dbReference type="SAM" id="MobiDB-lite"/>
    </source>
</evidence>
<gene>
    <name evidence="2" type="ORF">C472_01514</name>
</gene>
<name>M0DYX7_9EURY</name>
<protein>
    <submittedName>
        <fullName evidence="2">Uncharacterized protein</fullName>
    </submittedName>
</protein>
<proteinExistence type="predicted"/>
<comment type="caution">
    <text evidence="2">The sequence shown here is derived from an EMBL/GenBank/DDBJ whole genome shotgun (WGS) entry which is preliminary data.</text>
</comment>